<dbReference type="Proteomes" id="UP000199051">
    <property type="component" value="Unassembled WGS sequence"/>
</dbReference>
<dbReference type="SMART" id="SM00866">
    <property type="entry name" value="UTRA"/>
    <property type="match status" value="1"/>
</dbReference>
<evidence type="ECO:0000259" key="4">
    <source>
        <dbReference type="PROSITE" id="PS50949"/>
    </source>
</evidence>
<accession>A0A1H9W433</accession>
<dbReference type="InterPro" id="IPR050679">
    <property type="entry name" value="Bact_HTH_transcr_reg"/>
</dbReference>
<dbReference type="GO" id="GO:0003700">
    <property type="term" value="F:DNA-binding transcription factor activity"/>
    <property type="evidence" value="ECO:0007669"/>
    <property type="project" value="InterPro"/>
</dbReference>
<dbReference type="CDD" id="cd07377">
    <property type="entry name" value="WHTH_GntR"/>
    <property type="match status" value="1"/>
</dbReference>
<evidence type="ECO:0000256" key="3">
    <source>
        <dbReference type="ARBA" id="ARBA00023163"/>
    </source>
</evidence>
<dbReference type="GO" id="GO:0045892">
    <property type="term" value="P:negative regulation of DNA-templated transcription"/>
    <property type="evidence" value="ECO:0007669"/>
    <property type="project" value="TreeGrafter"/>
</dbReference>
<dbReference type="SUPFAM" id="SSF46785">
    <property type="entry name" value="Winged helix' DNA-binding domain"/>
    <property type="match status" value="1"/>
</dbReference>
<dbReference type="PANTHER" id="PTHR44846:SF17">
    <property type="entry name" value="GNTR-FAMILY TRANSCRIPTIONAL REGULATOR"/>
    <property type="match status" value="1"/>
</dbReference>
<dbReference type="GO" id="GO:0003677">
    <property type="term" value="F:DNA binding"/>
    <property type="evidence" value="ECO:0007669"/>
    <property type="project" value="UniProtKB-KW"/>
</dbReference>
<dbReference type="InterPro" id="IPR011663">
    <property type="entry name" value="UTRA"/>
</dbReference>
<name>A0A1H9W433_9PSEU</name>
<dbReference type="STRING" id="155974.SAMN04487818_109334"/>
<evidence type="ECO:0000256" key="1">
    <source>
        <dbReference type="ARBA" id="ARBA00023015"/>
    </source>
</evidence>
<dbReference type="PROSITE" id="PS50949">
    <property type="entry name" value="HTH_GNTR"/>
    <property type="match status" value="1"/>
</dbReference>
<organism evidence="5 6">
    <name type="scientific">Actinokineospora terrae</name>
    <dbReference type="NCBI Taxonomy" id="155974"/>
    <lineage>
        <taxon>Bacteria</taxon>
        <taxon>Bacillati</taxon>
        <taxon>Actinomycetota</taxon>
        <taxon>Actinomycetes</taxon>
        <taxon>Pseudonocardiales</taxon>
        <taxon>Pseudonocardiaceae</taxon>
        <taxon>Actinokineospora</taxon>
    </lineage>
</organism>
<dbReference type="AlphaFoldDB" id="A0A1H9W433"/>
<dbReference type="PANTHER" id="PTHR44846">
    <property type="entry name" value="MANNOSYL-D-GLYCERATE TRANSPORT/METABOLISM SYSTEM REPRESSOR MNGR-RELATED"/>
    <property type="match status" value="1"/>
</dbReference>
<dbReference type="Gene3D" id="3.40.1410.10">
    <property type="entry name" value="Chorismate lyase-like"/>
    <property type="match status" value="1"/>
</dbReference>
<keyword evidence="6" id="KW-1185">Reference proteome</keyword>
<dbReference type="PRINTS" id="PR00035">
    <property type="entry name" value="HTHGNTR"/>
</dbReference>
<dbReference type="InterPro" id="IPR036388">
    <property type="entry name" value="WH-like_DNA-bd_sf"/>
</dbReference>
<proteinExistence type="predicted"/>
<sequence length="248" mass="27385">MPKIQEVLPKYLQIANHYRDQITRGDLKPGDKLPSERQIAEEWEVVRPTAEKALNSLEGQGLVERRQGSGTYVLTQKVAVRARERYARVRQFGKIYAPGWYAVIKSAELVAAPDHVAEALGVGVGDQVIRRARVTHNDADLPVEMSISWADGSLAEVAPNLLVAERIRMGSVGYVESVTGRTASHARDQFAARAATDEERETLGLSGTDAAVLAYRHTVYDQDDKPLEYAEAAYPPGAWAVDQVYLID</sequence>
<evidence type="ECO:0000313" key="6">
    <source>
        <dbReference type="Proteomes" id="UP000199051"/>
    </source>
</evidence>
<dbReference type="SMART" id="SM00345">
    <property type="entry name" value="HTH_GNTR"/>
    <property type="match status" value="1"/>
</dbReference>
<feature type="domain" description="HTH gntR-type" evidence="4">
    <location>
        <begin position="8"/>
        <end position="76"/>
    </location>
</feature>
<dbReference type="Pfam" id="PF07702">
    <property type="entry name" value="UTRA"/>
    <property type="match status" value="1"/>
</dbReference>
<dbReference type="Pfam" id="PF00392">
    <property type="entry name" value="GntR"/>
    <property type="match status" value="1"/>
</dbReference>
<evidence type="ECO:0000313" key="5">
    <source>
        <dbReference type="EMBL" id="SES28457.1"/>
    </source>
</evidence>
<protein>
    <submittedName>
        <fullName evidence="5">GntR family transcriptional regulator</fullName>
    </submittedName>
</protein>
<keyword evidence="1" id="KW-0805">Transcription regulation</keyword>
<gene>
    <name evidence="5" type="ORF">SAMN04487818_109334</name>
</gene>
<dbReference type="EMBL" id="FOGI01000009">
    <property type="protein sequence ID" value="SES28457.1"/>
    <property type="molecule type" value="Genomic_DNA"/>
</dbReference>
<evidence type="ECO:0000256" key="2">
    <source>
        <dbReference type="ARBA" id="ARBA00023125"/>
    </source>
</evidence>
<dbReference type="InterPro" id="IPR028978">
    <property type="entry name" value="Chorismate_lyase_/UTRA_dom_sf"/>
</dbReference>
<reference evidence="6" key="1">
    <citation type="submission" date="2016-10" db="EMBL/GenBank/DDBJ databases">
        <authorList>
            <person name="Varghese N."/>
            <person name="Submissions S."/>
        </authorList>
    </citation>
    <scope>NUCLEOTIDE SEQUENCE [LARGE SCALE GENOMIC DNA]</scope>
    <source>
        <strain evidence="6">DSM 44260</strain>
    </source>
</reference>
<dbReference type="Gene3D" id="1.10.10.10">
    <property type="entry name" value="Winged helix-like DNA-binding domain superfamily/Winged helix DNA-binding domain"/>
    <property type="match status" value="1"/>
</dbReference>
<dbReference type="SUPFAM" id="SSF64288">
    <property type="entry name" value="Chorismate lyase-like"/>
    <property type="match status" value="1"/>
</dbReference>
<dbReference type="InterPro" id="IPR036390">
    <property type="entry name" value="WH_DNA-bd_sf"/>
</dbReference>
<dbReference type="RefSeq" id="WP_092782048.1">
    <property type="nucleotide sequence ID" value="NZ_FOGI01000009.1"/>
</dbReference>
<keyword evidence="3" id="KW-0804">Transcription</keyword>
<keyword evidence="2" id="KW-0238">DNA-binding</keyword>
<dbReference type="InterPro" id="IPR000524">
    <property type="entry name" value="Tscrpt_reg_HTH_GntR"/>
</dbReference>